<dbReference type="AlphaFoldDB" id="A0AA35JWU2"/>
<dbReference type="EMBL" id="OX395127">
    <property type="protein sequence ID" value="CAI5766529.1"/>
    <property type="molecule type" value="Genomic_DNA"/>
</dbReference>
<gene>
    <name evidence="2" type="ORF">PODLI_1B018772</name>
</gene>
<protein>
    <submittedName>
        <fullName evidence="2">Uncharacterized protein</fullName>
    </submittedName>
</protein>
<reference evidence="2" key="1">
    <citation type="submission" date="2022-12" db="EMBL/GenBank/DDBJ databases">
        <authorList>
            <person name="Alioto T."/>
            <person name="Alioto T."/>
            <person name="Gomez Garrido J."/>
        </authorList>
    </citation>
    <scope>NUCLEOTIDE SEQUENCE</scope>
</reference>
<evidence type="ECO:0000313" key="2">
    <source>
        <dbReference type="EMBL" id="CAI5766529.1"/>
    </source>
</evidence>
<accession>A0AA35JWU2</accession>
<name>A0AA35JWU2_9SAUR</name>
<keyword evidence="3" id="KW-1185">Reference proteome</keyword>
<evidence type="ECO:0000313" key="3">
    <source>
        <dbReference type="Proteomes" id="UP001178461"/>
    </source>
</evidence>
<sequence>MVSAAGGRSAVPPGGHPELPGSSAQGAPHPEVLQAGDGPSHHGHLWPLGALQGSPPEPGPGLGGPPLAEELKQHFQRLLGGLLLEAPIAGILLQLLTDLPYYALWGSEEGRKLAASSLSLLLAVSQRFPHLRTVIQPDLACFRQNLKEGFENLMQDVLWCFSQVKGTIDTGVTEERGALRSPRACVYRREGLSQQILLRCAAANEEPRSESARSPGGSGVGAAGRGQKCEAALAGADGKMGSGRRRRGAFAPAALQLCREGCRAAPSSTM</sequence>
<feature type="region of interest" description="Disordered" evidence="1">
    <location>
        <begin position="1"/>
        <end position="67"/>
    </location>
</feature>
<proteinExistence type="predicted"/>
<evidence type="ECO:0000256" key="1">
    <source>
        <dbReference type="SAM" id="MobiDB-lite"/>
    </source>
</evidence>
<organism evidence="2 3">
    <name type="scientific">Podarcis lilfordi</name>
    <name type="common">Lilford's wall lizard</name>
    <dbReference type="NCBI Taxonomy" id="74358"/>
    <lineage>
        <taxon>Eukaryota</taxon>
        <taxon>Metazoa</taxon>
        <taxon>Chordata</taxon>
        <taxon>Craniata</taxon>
        <taxon>Vertebrata</taxon>
        <taxon>Euteleostomi</taxon>
        <taxon>Lepidosauria</taxon>
        <taxon>Squamata</taxon>
        <taxon>Bifurcata</taxon>
        <taxon>Unidentata</taxon>
        <taxon>Episquamata</taxon>
        <taxon>Laterata</taxon>
        <taxon>Lacertibaenia</taxon>
        <taxon>Lacertidae</taxon>
        <taxon>Podarcis</taxon>
    </lineage>
</organism>
<dbReference type="Proteomes" id="UP001178461">
    <property type="component" value="Chromosome 2"/>
</dbReference>